<dbReference type="GO" id="GO:0005315">
    <property type="term" value="F:phosphate transmembrane transporter activity"/>
    <property type="evidence" value="ECO:0007669"/>
    <property type="project" value="InterPro"/>
</dbReference>
<dbReference type="CDD" id="cd06261">
    <property type="entry name" value="TM_PBP2"/>
    <property type="match status" value="1"/>
</dbReference>
<dbReference type="NCBIfam" id="TIGR00974">
    <property type="entry name" value="3a0107s02c"/>
    <property type="match status" value="1"/>
</dbReference>
<comment type="similarity">
    <text evidence="2 8">Belongs to the binding-protein-dependent transport system permease family. CysTW subfamily.</text>
</comment>
<organism evidence="10 11">
    <name type="scientific">Candidatus Saccharicenans subterraneus</name>
    <dbReference type="NCBI Taxonomy" id="2508984"/>
    <lineage>
        <taxon>Bacteria</taxon>
        <taxon>Candidatus Aminicenantota</taxon>
        <taxon>Candidatus Aminicenantia</taxon>
        <taxon>Candidatus Aminicenantales</taxon>
        <taxon>Candidatus Saccharicenantaceae</taxon>
        <taxon>Candidatus Saccharicenans</taxon>
    </lineage>
</organism>
<evidence type="ECO:0000256" key="1">
    <source>
        <dbReference type="ARBA" id="ARBA00004651"/>
    </source>
</evidence>
<accession>A0A3E2BMC6</accession>
<dbReference type="GO" id="GO:0035435">
    <property type="term" value="P:phosphate ion transmembrane transport"/>
    <property type="evidence" value="ECO:0007669"/>
    <property type="project" value="InterPro"/>
</dbReference>
<dbReference type="InterPro" id="IPR000515">
    <property type="entry name" value="MetI-like"/>
</dbReference>
<keyword evidence="6 8" id="KW-1133">Transmembrane helix</keyword>
<dbReference type="GO" id="GO:0005886">
    <property type="term" value="C:plasma membrane"/>
    <property type="evidence" value="ECO:0007669"/>
    <property type="project" value="UniProtKB-SubCell"/>
</dbReference>
<dbReference type="PROSITE" id="PS50928">
    <property type="entry name" value="ABC_TM1"/>
    <property type="match status" value="1"/>
</dbReference>
<name>A0A3E2BMC6_9BACT</name>
<evidence type="ECO:0000256" key="5">
    <source>
        <dbReference type="ARBA" id="ARBA00022692"/>
    </source>
</evidence>
<dbReference type="InterPro" id="IPR005672">
    <property type="entry name" value="Phosphate_PstA"/>
</dbReference>
<evidence type="ECO:0000256" key="2">
    <source>
        <dbReference type="ARBA" id="ARBA00007069"/>
    </source>
</evidence>
<evidence type="ECO:0000313" key="10">
    <source>
        <dbReference type="EMBL" id="RFT15777.1"/>
    </source>
</evidence>
<dbReference type="AlphaFoldDB" id="A0A3E2BMC6"/>
<reference evidence="10 11" key="1">
    <citation type="submission" date="2018-08" db="EMBL/GenBank/DDBJ databases">
        <title>Genome analysis of the thermophilic bacterium of the candidate phylum Aminicenantes from deep subsurface aquifer revealed its physiology and ecological role.</title>
        <authorList>
            <person name="Kadnikov V.V."/>
            <person name="Mardanov A.V."/>
            <person name="Beletsky A.V."/>
            <person name="Karnachuk O.V."/>
            <person name="Ravin N.V."/>
        </authorList>
    </citation>
    <scope>NUCLEOTIDE SEQUENCE [LARGE SCALE GENOMIC DNA]</scope>
    <source>
        <strain evidence="10">BY38</strain>
    </source>
</reference>
<dbReference type="EMBL" id="QUAH01000006">
    <property type="protein sequence ID" value="RFT15777.1"/>
    <property type="molecule type" value="Genomic_DNA"/>
</dbReference>
<evidence type="ECO:0000259" key="9">
    <source>
        <dbReference type="PROSITE" id="PS50928"/>
    </source>
</evidence>
<feature type="transmembrane region" description="Helical" evidence="8">
    <location>
        <begin position="252"/>
        <end position="274"/>
    </location>
</feature>
<sequence length="282" mass="30738">MGGHLRLQPRTEQRVVQFFMYLMTSIAVLVLVFILVVILKNGLPQLNLEFLTKNPADMGREGGILSTIVATIFLTFIALLVATPLGVGTAIYLTEYTVESRITRIIRFGAECLAGIPSIIFGLFGFILFVNKLKFGWSILSGGLTLAFMVLPTIIRTSEEAIKAVPSAYRLVSFSLGSTRWQTVTRVVLPSAIPGIVTGVILSIGRSIGETAAVIFTAGSALRMPTSLFSSSRTMSVHFYILAKEGVSMPKAYGTAAVLVISILVINIVTYYLMEKYIKRKS</sequence>
<dbReference type="InterPro" id="IPR035906">
    <property type="entry name" value="MetI-like_sf"/>
</dbReference>
<keyword evidence="7 8" id="KW-0472">Membrane</keyword>
<evidence type="ECO:0000256" key="3">
    <source>
        <dbReference type="ARBA" id="ARBA00022448"/>
    </source>
</evidence>
<feature type="transmembrane region" description="Helical" evidence="8">
    <location>
        <begin position="135"/>
        <end position="155"/>
    </location>
</feature>
<comment type="caution">
    <text evidence="10">The sequence shown here is derived from an EMBL/GenBank/DDBJ whole genome shotgun (WGS) entry which is preliminary data.</text>
</comment>
<feature type="transmembrane region" description="Helical" evidence="8">
    <location>
        <begin position="63"/>
        <end position="93"/>
    </location>
</feature>
<comment type="subcellular location">
    <subcellularLocation>
        <location evidence="1 8">Cell membrane</location>
        <topology evidence="1 8">Multi-pass membrane protein</topology>
    </subcellularLocation>
</comment>
<feature type="transmembrane region" description="Helical" evidence="8">
    <location>
        <begin position="105"/>
        <end position="129"/>
    </location>
</feature>
<dbReference type="SUPFAM" id="SSF161098">
    <property type="entry name" value="MetI-like"/>
    <property type="match status" value="1"/>
</dbReference>
<dbReference type="PANTHER" id="PTHR43470">
    <property type="entry name" value="PHOSPHATE TRANSPORT SYSTEM PERMEASE PROTEIN PSTA-RELATED"/>
    <property type="match status" value="1"/>
</dbReference>
<evidence type="ECO:0000256" key="6">
    <source>
        <dbReference type="ARBA" id="ARBA00022989"/>
    </source>
</evidence>
<keyword evidence="5 8" id="KW-0812">Transmembrane</keyword>
<keyword evidence="3" id="KW-0813">Transport</keyword>
<dbReference type="Gene3D" id="1.10.3720.10">
    <property type="entry name" value="MetI-like"/>
    <property type="match status" value="1"/>
</dbReference>
<comment type="caution">
    <text evidence="8">Lacks conserved residue(s) required for the propagation of feature annotation.</text>
</comment>
<dbReference type="Proteomes" id="UP000257323">
    <property type="component" value="Unassembled WGS sequence"/>
</dbReference>
<proteinExistence type="inferred from homology"/>
<feature type="transmembrane region" description="Helical" evidence="8">
    <location>
        <begin position="21"/>
        <end position="43"/>
    </location>
</feature>
<evidence type="ECO:0000256" key="7">
    <source>
        <dbReference type="ARBA" id="ARBA00023136"/>
    </source>
</evidence>
<protein>
    <recommendedName>
        <fullName evidence="8">Phosphate transport system permease protein PstA</fullName>
    </recommendedName>
</protein>
<evidence type="ECO:0000256" key="8">
    <source>
        <dbReference type="RuleBase" id="RU363043"/>
    </source>
</evidence>
<feature type="domain" description="ABC transmembrane type-1" evidence="9">
    <location>
        <begin position="68"/>
        <end position="270"/>
    </location>
</feature>
<keyword evidence="4 8" id="KW-1003">Cell membrane</keyword>
<dbReference type="Pfam" id="PF00528">
    <property type="entry name" value="BPD_transp_1"/>
    <property type="match status" value="1"/>
</dbReference>
<evidence type="ECO:0000313" key="11">
    <source>
        <dbReference type="Proteomes" id="UP000257323"/>
    </source>
</evidence>
<dbReference type="PANTHER" id="PTHR43470:SF3">
    <property type="entry name" value="PHOSPHATE TRANSPORT SYSTEM PERMEASE PROTEIN PSTA-RELATED"/>
    <property type="match status" value="1"/>
</dbReference>
<gene>
    <name evidence="10" type="ORF">OP8BY_2175</name>
</gene>
<evidence type="ECO:0000256" key="4">
    <source>
        <dbReference type="ARBA" id="ARBA00022475"/>
    </source>
</evidence>